<evidence type="ECO:0000313" key="3">
    <source>
        <dbReference type="EMBL" id="GLD52037.1"/>
    </source>
</evidence>
<reference evidence="3" key="1">
    <citation type="submission" date="2022-08" db="EMBL/GenBank/DDBJ databases">
        <title>Genome sequencing of akame (Lates japonicus).</title>
        <authorList>
            <person name="Hashiguchi Y."/>
            <person name="Takahashi H."/>
        </authorList>
    </citation>
    <scope>NUCLEOTIDE SEQUENCE</scope>
    <source>
        <strain evidence="3">Kochi</strain>
    </source>
</reference>
<comment type="caution">
    <text evidence="3">The sequence shown here is derived from an EMBL/GenBank/DDBJ whole genome shotgun (WGS) entry which is preliminary data.</text>
</comment>
<accession>A0AAD3R104</accession>
<sequence length="157" mass="18175">MTAFSDHTSRTQHEDAPEHIKQLLHAINENSRKLTEVRRQRQHVEDEITQCTRETERRVDLLIEKSEVVDMLQQMGCMLQEESHLSDQLNGQASEDRNQKRDLQERSERFTNKARGLTAEILEVKQHLAEARARNMAAEALIHAPTSKSKQNQGEPK</sequence>
<dbReference type="Proteomes" id="UP001279410">
    <property type="component" value="Unassembled WGS sequence"/>
</dbReference>
<feature type="compositionally biased region" description="Basic and acidic residues" evidence="2">
    <location>
        <begin position="94"/>
        <end position="111"/>
    </location>
</feature>
<evidence type="ECO:0000256" key="2">
    <source>
        <dbReference type="SAM" id="MobiDB-lite"/>
    </source>
</evidence>
<evidence type="ECO:0000313" key="4">
    <source>
        <dbReference type="Proteomes" id="UP001279410"/>
    </source>
</evidence>
<dbReference type="AlphaFoldDB" id="A0AAD3R104"/>
<keyword evidence="1" id="KW-0175">Coiled coil</keyword>
<feature type="region of interest" description="Disordered" evidence="2">
    <location>
        <begin position="82"/>
        <end position="112"/>
    </location>
</feature>
<feature type="coiled-coil region" evidence="1">
    <location>
        <begin position="20"/>
        <end position="54"/>
    </location>
</feature>
<keyword evidence="4" id="KW-1185">Reference proteome</keyword>
<gene>
    <name evidence="3" type="ORF">AKAME5_000499800</name>
</gene>
<dbReference type="EMBL" id="BRZM01000012">
    <property type="protein sequence ID" value="GLD52037.1"/>
    <property type="molecule type" value="Genomic_DNA"/>
</dbReference>
<protein>
    <submittedName>
        <fullName evidence="3">GRB10-interacting GYF protein 2-like protein</fullName>
    </submittedName>
</protein>
<organism evidence="3 4">
    <name type="scientific">Lates japonicus</name>
    <name type="common">Japanese lates</name>
    <dbReference type="NCBI Taxonomy" id="270547"/>
    <lineage>
        <taxon>Eukaryota</taxon>
        <taxon>Metazoa</taxon>
        <taxon>Chordata</taxon>
        <taxon>Craniata</taxon>
        <taxon>Vertebrata</taxon>
        <taxon>Euteleostomi</taxon>
        <taxon>Actinopterygii</taxon>
        <taxon>Neopterygii</taxon>
        <taxon>Teleostei</taxon>
        <taxon>Neoteleostei</taxon>
        <taxon>Acanthomorphata</taxon>
        <taxon>Carangaria</taxon>
        <taxon>Carangaria incertae sedis</taxon>
        <taxon>Centropomidae</taxon>
        <taxon>Lates</taxon>
    </lineage>
</organism>
<name>A0AAD3R104_LATJO</name>
<evidence type="ECO:0000256" key="1">
    <source>
        <dbReference type="SAM" id="Coils"/>
    </source>
</evidence>
<proteinExistence type="predicted"/>